<dbReference type="Pfam" id="PF07733">
    <property type="entry name" value="DNA_pol3_alpha"/>
    <property type="match status" value="1"/>
</dbReference>
<keyword evidence="2" id="KW-0808">Transferase</keyword>
<dbReference type="GO" id="GO:0006260">
    <property type="term" value="P:DNA replication"/>
    <property type="evidence" value="ECO:0007669"/>
    <property type="project" value="UniProtKB-KW"/>
</dbReference>
<evidence type="ECO:0000259" key="9">
    <source>
        <dbReference type="Pfam" id="PF14579"/>
    </source>
</evidence>
<evidence type="ECO:0000256" key="4">
    <source>
        <dbReference type="ARBA" id="ARBA00022705"/>
    </source>
</evidence>
<dbReference type="GO" id="GO:0003887">
    <property type="term" value="F:DNA-directed DNA polymerase activity"/>
    <property type="evidence" value="ECO:0007669"/>
    <property type="project" value="UniProtKB-KW"/>
</dbReference>
<dbReference type="SUPFAM" id="SSF89550">
    <property type="entry name" value="PHP domain-like"/>
    <property type="match status" value="1"/>
</dbReference>
<evidence type="ECO:0000256" key="6">
    <source>
        <dbReference type="ARBA" id="ARBA00049244"/>
    </source>
</evidence>
<gene>
    <name evidence="11" type="ORF">JSR06_00235</name>
</gene>
<dbReference type="EC" id="2.7.7.7" evidence="1"/>
<evidence type="ECO:0000259" key="8">
    <source>
        <dbReference type="Pfam" id="PF07733"/>
    </source>
</evidence>
<dbReference type="InterPro" id="IPR004805">
    <property type="entry name" value="DnaE2/DnaE/PolC"/>
</dbReference>
<evidence type="ECO:0000256" key="3">
    <source>
        <dbReference type="ARBA" id="ARBA00022695"/>
    </source>
</evidence>
<reference evidence="11" key="1">
    <citation type="submission" date="2021-02" db="EMBL/GenBank/DDBJ databases">
        <authorList>
            <person name="Franco D."/>
        </authorList>
    </citation>
    <scope>NUCLEOTIDE SEQUENCE</scope>
    <source>
        <strain evidence="11">RANSCY</strain>
    </source>
</reference>
<evidence type="ECO:0000313" key="11">
    <source>
        <dbReference type="EMBL" id="QSW38020.1"/>
    </source>
</evidence>
<evidence type="ECO:0000259" key="10">
    <source>
        <dbReference type="Pfam" id="PF17657"/>
    </source>
</evidence>
<dbReference type="PANTHER" id="PTHR32294">
    <property type="entry name" value="DNA POLYMERASE III SUBUNIT ALPHA"/>
    <property type="match status" value="1"/>
</dbReference>
<feature type="domain" description="DNA polymerase helix-hairpin-helix motif" evidence="9">
    <location>
        <begin position="750"/>
        <end position="833"/>
    </location>
</feature>
<evidence type="ECO:0000256" key="1">
    <source>
        <dbReference type="ARBA" id="ARBA00012417"/>
    </source>
</evidence>
<feature type="domain" description="Bacterial DNA polymerase III alpha subunit NTPase" evidence="8">
    <location>
        <begin position="298"/>
        <end position="520"/>
    </location>
</feature>
<name>A0A974X7I3_9PROT</name>
<keyword evidence="4" id="KW-0235">DNA replication</keyword>
<dbReference type="Pfam" id="PF14579">
    <property type="entry name" value="HHH_6"/>
    <property type="match status" value="1"/>
</dbReference>
<dbReference type="InterPro" id="IPR016195">
    <property type="entry name" value="Pol/histidinol_Pase-like"/>
</dbReference>
<evidence type="ECO:0000256" key="5">
    <source>
        <dbReference type="ARBA" id="ARBA00022932"/>
    </source>
</evidence>
<dbReference type="InterPro" id="IPR040982">
    <property type="entry name" value="DNA_pol3_finger"/>
</dbReference>
<dbReference type="Gene3D" id="1.10.150.870">
    <property type="match status" value="1"/>
</dbReference>
<dbReference type="NCBIfam" id="TIGR00594">
    <property type="entry name" value="polc"/>
    <property type="match status" value="1"/>
</dbReference>
<dbReference type="Pfam" id="PF17657">
    <property type="entry name" value="DNA_pol3_finger"/>
    <property type="match status" value="1"/>
</dbReference>
<evidence type="ECO:0000313" key="12">
    <source>
        <dbReference type="Proteomes" id="UP000663347"/>
    </source>
</evidence>
<dbReference type="Proteomes" id="UP000663347">
    <property type="component" value="Chromosome"/>
</dbReference>
<dbReference type="InterPro" id="IPR011708">
    <property type="entry name" value="DNA_pol3_alpha_NTPase_dom"/>
</dbReference>
<evidence type="ECO:0000259" key="7">
    <source>
        <dbReference type="Pfam" id="PF02811"/>
    </source>
</evidence>
<dbReference type="GO" id="GO:0008408">
    <property type="term" value="F:3'-5' exonuclease activity"/>
    <property type="evidence" value="ECO:0007669"/>
    <property type="project" value="InterPro"/>
</dbReference>
<protein>
    <recommendedName>
        <fullName evidence="1">DNA-directed DNA polymerase</fullName>
        <ecNumber evidence="1">2.7.7.7</ecNumber>
    </recommendedName>
</protein>
<dbReference type="InterPro" id="IPR004013">
    <property type="entry name" value="PHP_dom"/>
</dbReference>
<keyword evidence="3" id="KW-0548">Nucleotidyltransferase</keyword>
<evidence type="ECO:0000256" key="2">
    <source>
        <dbReference type="ARBA" id="ARBA00022679"/>
    </source>
</evidence>
<dbReference type="EMBL" id="CP071412">
    <property type="protein sequence ID" value="QSW38020.1"/>
    <property type="molecule type" value="Genomic_DNA"/>
</dbReference>
<feature type="domain" description="DNA polymerase III alpha subunit finger" evidence="10">
    <location>
        <begin position="523"/>
        <end position="676"/>
    </location>
</feature>
<reference evidence="11" key="2">
    <citation type="submission" date="2021-03" db="EMBL/GenBank/DDBJ databases">
        <title>Alternative transmission patterns in independently acquired nutritional co-symbionts of Dictyopharidae planthoppers.</title>
        <authorList>
            <person name="Michalik A."/>
            <person name="Lukasik P."/>
        </authorList>
    </citation>
    <scope>NUCLEOTIDE SEQUENCE</scope>
    <source>
        <strain evidence="11">RANSCY</strain>
    </source>
</reference>
<keyword evidence="5" id="KW-0239">DNA-directed DNA polymerase</keyword>
<dbReference type="InterPro" id="IPR029460">
    <property type="entry name" value="DNAPol_HHH"/>
</dbReference>
<feature type="domain" description="PHP" evidence="7">
    <location>
        <begin position="9"/>
        <end position="165"/>
    </location>
</feature>
<organism evidence="11 12">
    <name type="scientific">Candidatus Vidania fulgoroideorum</name>
    <dbReference type="NCBI Taxonomy" id="881286"/>
    <lineage>
        <taxon>Bacteria</taxon>
        <taxon>Pseudomonadati</taxon>
        <taxon>Pseudomonadota</taxon>
        <taxon>Betaproteobacteria</taxon>
        <taxon>Candidatus Vidania</taxon>
    </lineage>
</organism>
<comment type="catalytic activity">
    <reaction evidence="6">
        <text>DNA(n) + a 2'-deoxyribonucleoside 5'-triphosphate = DNA(n+1) + diphosphate</text>
        <dbReference type="Rhea" id="RHEA:22508"/>
        <dbReference type="Rhea" id="RHEA-COMP:17339"/>
        <dbReference type="Rhea" id="RHEA-COMP:17340"/>
        <dbReference type="ChEBI" id="CHEBI:33019"/>
        <dbReference type="ChEBI" id="CHEBI:61560"/>
        <dbReference type="ChEBI" id="CHEBI:173112"/>
        <dbReference type="EC" id="2.7.7.7"/>
    </reaction>
</comment>
<sequence length="989" mass="115451">MIIPDKIYSEYSFDKGFINKEEIYKNCLTSKYSFVLLTEHFNIHSFVIYSSYFSLKNIDLVLGCELYINDNIFGKDISANITLIVKNYKGYVYLCYLLNKAWSRYIKVGSLYLKLRDLFFNPNIYILSGGYNGIYSKYIYDINFCNKLTLFLKKRISNFFIEIQRTNVLMFKESLILLKLSKKNNVNAIATSPVRYSSKYDFETFCYKNYITRKKYFLRYKKELFYYKNNYFLSKIDKSLLFKDCISLIYDFSLILKECSFRLNSLKEPLSRIQLGLSNLKLLRCLRYKSRNLDFFRYKKYILRFRNELRTIINTGFSFYFILAKNIVRWSKINSIQVGPGRGSCSSSLISFILGITDIDPIAHKLIFERFLNEDKKSIPDFDIDFCKRYRNLVIDFIKLRFIGSKVTNIVTFSKFLNRNTIRDLSRIMGYSYSFSTNIINHISIGKEGNISNPNMKNILTLSKKLEGRIKCIGTHAGGIIVSNKIVPICFTDSDKNHSLIQYDKNSIGKIDIVKIDILGLNTLTIISDIIKLTKLNINFRNININDNNVFKSISKGNTIGVFQIEGIGIRKFILRKRISCFNDLINIISIYRPGPLKFLKNYNSKRERLLSIKYVSDILGDTKGIILFQEQIINIARKVANYSTNEADIFRTKISKGSSEYLYKIKSSFISSCKDICKSDAEFLFDELKGMSGYSFNKAHAVSYSYITYFMAFLKCYYKIYFYISLLNNNCDCYYKMELLFLDMIKNRISISNPNINTSLCYFSKADLKINFGLIGLRGLGTNVIKSILKERNKGEFSNIHNLVYRIPVSKLSKRSIKILYYSGSLNSLESSNSLSYLNFKLSVINRSNISPPIININSNYRSYCSILDNRNIYKYIYMERYILGTSFTNVNRIFCFLEYKIKSSIPKITSKAVYIYVGFLVQKRRDINSKFCSFFLRKHGFKTRCFVSLSLSLFSLLKTNSILCFVFSNESFRGQSIIKYYRIIYGN</sequence>
<dbReference type="Gene3D" id="3.20.20.140">
    <property type="entry name" value="Metal-dependent hydrolases"/>
    <property type="match status" value="1"/>
</dbReference>
<accession>A0A974X7I3</accession>
<dbReference type="AlphaFoldDB" id="A0A974X7I3"/>
<proteinExistence type="predicted"/>
<dbReference type="Pfam" id="PF02811">
    <property type="entry name" value="PHP"/>
    <property type="match status" value="1"/>
</dbReference>